<sequence>MHYGNMSSLYQIAQNDKINHFNFGSVKTGPFFMHPIYVCGCDRSLAKSKESLSGLK</sequence>
<proteinExistence type="predicted"/>
<accession>A0A0A9CR10</accession>
<dbReference type="EMBL" id="GBRH01219136">
    <property type="protein sequence ID" value="JAD78759.1"/>
    <property type="molecule type" value="Transcribed_RNA"/>
</dbReference>
<organism evidence="1">
    <name type="scientific">Arundo donax</name>
    <name type="common">Giant reed</name>
    <name type="synonym">Donax arundinaceus</name>
    <dbReference type="NCBI Taxonomy" id="35708"/>
    <lineage>
        <taxon>Eukaryota</taxon>
        <taxon>Viridiplantae</taxon>
        <taxon>Streptophyta</taxon>
        <taxon>Embryophyta</taxon>
        <taxon>Tracheophyta</taxon>
        <taxon>Spermatophyta</taxon>
        <taxon>Magnoliopsida</taxon>
        <taxon>Liliopsida</taxon>
        <taxon>Poales</taxon>
        <taxon>Poaceae</taxon>
        <taxon>PACMAD clade</taxon>
        <taxon>Arundinoideae</taxon>
        <taxon>Arundineae</taxon>
        <taxon>Arundo</taxon>
    </lineage>
</organism>
<evidence type="ECO:0000313" key="1">
    <source>
        <dbReference type="EMBL" id="JAD78759.1"/>
    </source>
</evidence>
<reference evidence="1" key="2">
    <citation type="journal article" date="2015" name="Data Brief">
        <title>Shoot transcriptome of the giant reed, Arundo donax.</title>
        <authorList>
            <person name="Barrero R.A."/>
            <person name="Guerrero F.D."/>
            <person name="Moolhuijzen P."/>
            <person name="Goolsby J.A."/>
            <person name="Tidwell J."/>
            <person name="Bellgard S.E."/>
            <person name="Bellgard M.I."/>
        </authorList>
    </citation>
    <scope>NUCLEOTIDE SEQUENCE</scope>
    <source>
        <tissue evidence="1">Shoot tissue taken approximately 20 cm above the soil surface</tissue>
    </source>
</reference>
<name>A0A0A9CR10_ARUDO</name>
<dbReference type="AlphaFoldDB" id="A0A0A9CR10"/>
<protein>
    <submittedName>
        <fullName evidence="1">Uncharacterized protein</fullName>
    </submittedName>
</protein>
<reference evidence="1" key="1">
    <citation type="submission" date="2014-09" db="EMBL/GenBank/DDBJ databases">
        <authorList>
            <person name="Magalhaes I.L.F."/>
            <person name="Oliveira U."/>
            <person name="Santos F.R."/>
            <person name="Vidigal T.H.D.A."/>
            <person name="Brescovit A.D."/>
            <person name="Santos A.J."/>
        </authorList>
    </citation>
    <scope>NUCLEOTIDE SEQUENCE</scope>
    <source>
        <tissue evidence="1">Shoot tissue taken approximately 20 cm above the soil surface</tissue>
    </source>
</reference>